<dbReference type="PROSITE" id="PS51184">
    <property type="entry name" value="JMJC"/>
    <property type="match status" value="1"/>
</dbReference>
<dbReference type="AlphaFoldDB" id="A0A9Q0G9L4"/>
<protein>
    <recommendedName>
        <fullName evidence="8">JmjC domain-containing protein</fullName>
    </recommendedName>
</protein>
<dbReference type="Pfam" id="PF02375">
    <property type="entry name" value="JmjN"/>
    <property type="match status" value="1"/>
</dbReference>
<dbReference type="InterPro" id="IPR003349">
    <property type="entry name" value="JmjN"/>
</dbReference>
<dbReference type="PROSITE" id="PS51183">
    <property type="entry name" value="JMJN"/>
    <property type="match status" value="1"/>
</dbReference>
<dbReference type="InterPro" id="IPR004198">
    <property type="entry name" value="Znf_C5HC2"/>
</dbReference>
<evidence type="ECO:0000313" key="6">
    <source>
        <dbReference type="EMBL" id="KAJ4845757.1"/>
    </source>
</evidence>
<dbReference type="GO" id="GO:0046872">
    <property type="term" value="F:metal ion binding"/>
    <property type="evidence" value="ECO:0007669"/>
    <property type="project" value="UniProtKB-KW"/>
</dbReference>
<dbReference type="Pfam" id="PF02373">
    <property type="entry name" value="JmjC"/>
    <property type="match status" value="1"/>
</dbReference>
<sequence length="581" mass="65436">MRTTSRGHGSKCSGPGRRRTKASTGNIALSILEDINSKCNSADLEWTDKIPDCPVYHPSIEEFEEPLNFIKKISVEASNYGICKIVSPLEASVPAAEVLKDLEFSTYIQRLAKTEKVNDRVKFSFGNRKYTYQTFKHMADEVFSQRFPNAACSLSPAQLEKQFWNKMANRGKQETVEYATNVDGTAFSSDPSDHLGASKWNLKSLPRLPNSLLRLVEHEIPGITHPMLYIGMLFSMFAWHVEDHYLYSINYHHAGAPKTWYGVPGHAAQQFERVCLQRMYPNKTSISDWEDSVFKEIAEKTTMLPPSVMLQHGVPVCKTVQMPGEFVITFPKAYHAGFSNGFNCGEAVNFAIHDWFPFGAEARKRYAMLQMNPIIPHEEILCREAHCVSKNWDLEEQSLSGELGDSMKITFVQHMHSLNDALRRLKNNVGDLEPSKKLLPDSHGTTICSTCKRDCYLTFLECNCCYILLCLHHDIKSLVCSCGGKRILHAREDLLQTKQIAEKLQDKVSLRLLDGGDTVPSLASRGTGDGDFDGRSCRKVKGVLSSNGKASKRARLGSCRVQRRETKITKFETMNNTLLDS</sequence>
<evidence type="ECO:0000259" key="4">
    <source>
        <dbReference type="PROSITE" id="PS51183"/>
    </source>
</evidence>
<dbReference type="GO" id="GO:0000785">
    <property type="term" value="C:chromatin"/>
    <property type="evidence" value="ECO:0007669"/>
    <property type="project" value="TreeGrafter"/>
</dbReference>
<evidence type="ECO:0000256" key="3">
    <source>
        <dbReference type="SAM" id="MobiDB-lite"/>
    </source>
</evidence>
<dbReference type="GO" id="GO:0005634">
    <property type="term" value="C:nucleus"/>
    <property type="evidence" value="ECO:0007669"/>
    <property type="project" value="TreeGrafter"/>
</dbReference>
<feature type="region of interest" description="Disordered" evidence="3">
    <location>
        <begin position="1"/>
        <end position="21"/>
    </location>
</feature>
<feature type="domain" description="JmjC" evidence="5">
    <location>
        <begin position="194"/>
        <end position="367"/>
    </location>
</feature>
<dbReference type="Pfam" id="PF02928">
    <property type="entry name" value="zf-C5HC2"/>
    <property type="match status" value="1"/>
</dbReference>
<evidence type="ECO:0000259" key="5">
    <source>
        <dbReference type="PROSITE" id="PS51184"/>
    </source>
</evidence>
<evidence type="ECO:0000256" key="2">
    <source>
        <dbReference type="ARBA" id="ARBA00023004"/>
    </source>
</evidence>
<dbReference type="GO" id="GO:0141052">
    <property type="term" value="F:histone H3 demethylase activity"/>
    <property type="evidence" value="ECO:0007669"/>
    <property type="project" value="UniProtKB-ARBA"/>
</dbReference>
<gene>
    <name evidence="6" type="ORF">Tsubulata_047053</name>
</gene>
<dbReference type="Proteomes" id="UP001141552">
    <property type="component" value="Unassembled WGS sequence"/>
</dbReference>
<keyword evidence="1" id="KW-0479">Metal-binding</keyword>
<evidence type="ECO:0000313" key="7">
    <source>
        <dbReference type="Proteomes" id="UP001141552"/>
    </source>
</evidence>
<comment type="caution">
    <text evidence="6">The sequence shown here is derived from an EMBL/GenBank/DDBJ whole genome shotgun (WGS) entry which is preliminary data.</text>
</comment>
<keyword evidence="2" id="KW-0408">Iron</keyword>
<dbReference type="EMBL" id="JAKUCV010001581">
    <property type="protein sequence ID" value="KAJ4845757.1"/>
    <property type="molecule type" value="Genomic_DNA"/>
</dbReference>
<feature type="domain" description="JmjN" evidence="4">
    <location>
        <begin position="53"/>
        <end position="94"/>
    </location>
</feature>
<reference evidence="6" key="2">
    <citation type="journal article" date="2023" name="Plants (Basel)">
        <title>Annotation of the Turnera subulata (Passifloraceae) Draft Genome Reveals the S-Locus Evolved after the Divergence of Turneroideae from Passifloroideae in a Stepwise Manner.</title>
        <authorList>
            <person name="Henning P.M."/>
            <person name="Roalson E.H."/>
            <person name="Mir W."/>
            <person name="McCubbin A.G."/>
            <person name="Shore J.S."/>
        </authorList>
    </citation>
    <scope>NUCLEOTIDE SEQUENCE</scope>
    <source>
        <strain evidence="6">F60SS</strain>
    </source>
</reference>
<dbReference type="PANTHER" id="PTHR10694:SF33">
    <property type="entry name" value="LYSINE-SPECIFIC DEMETHYLASE 5"/>
    <property type="match status" value="1"/>
</dbReference>
<keyword evidence="7" id="KW-1185">Reference proteome</keyword>
<proteinExistence type="predicted"/>
<name>A0A9Q0G9L4_9ROSI</name>
<dbReference type="PANTHER" id="PTHR10694">
    <property type="entry name" value="LYSINE-SPECIFIC DEMETHYLASE"/>
    <property type="match status" value="1"/>
</dbReference>
<dbReference type="SUPFAM" id="SSF51197">
    <property type="entry name" value="Clavaminate synthase-like"/>
    <property type="match status" value="1"/>
</dbReference>
<dbReference type="Gene3D" id="2.60.120.650">
    <property type="entry name" value="Cupin"/>
    <property type="match status" value="1"/>
</dbReference>
<dbReference type="InterPro" id="IPR003347">
    <property type="entry name" value="JmjC_dom"/>
</dbReference>
<dbReference type="GO" id="GO:0010468">
    <property type="term" value="P:regulation of gene expression"/>
    <property type="evidence" value="ECO:0007669"/>
    <property type="project" value="TreeGrafter"/>
</dbReference>
<evidence type="ECO:0008006" key="8">
    <source>
        <dbReference type="Google" id="ProtNLM"/>
    </source>
</evidence>
<evidence type="ECO:0000256" key="1">
    <source>
        <dbReference type="ARBA" id="ARBA00022723"/>
    </source>
</evidence>
<dbReference type="SMART" id="SM00558">
    <property type="entry name" value="JmjC"/>
    <property type="match status" value="1"/>
</dbReference>
<reference evidence="6" key="1">
    <citation type="submission" date="2022-02" db="EMBL/GenBank/DDBJ databases">
        <authorList>
            <person name="Henning P.M."/>
            <person name="McCubbin A.G."/>
            <person name="Shore J.S."/>
        </authorList>
    </citation>
    <scope>NUCLEOTIDE SEQUENCE</scope>
    <source>
        <strain evidence="6">F60SS</strain>
        <tissue evidence="6">Leaves</tissue>
    </source>
</reference>
<accession>A0A9Q0G9L4</accession>
<dbReference type="OrthoDB" id="1678912at2759"/>
<organism evidence="6 7">
    <name type="scientific">Turnera subulata</name>
    <dbReference type="NCBI Taxonomy" id="218843"/>
    <lineage>
        <taxon>Eukaryota</taxon>
        <taxon>Viridiplantae</taxon>
        <taxon>Streptophyta</taxon>
        <taxon>Embryophyta</taxon>
        <taxon>Tracheophyta</taxon>
        <taxon>Spermatophyta</taxon>
        <taxon>Magnoliopsida</taxon>
        <taxon>eudicotyledons</taxon>
        <taxon>Gunneridae</taxon>
        <taxon>Pentapetalae</taxon>
        <taxon>rosids</taxon>
        <taxon>fabids</taxon>
        <taxon>Malpighiales</taxon>
        <taxon>Passifloraceae</taxon>
        <taxon>Turnera</taxon>
    </lineage>
</organism>
<dbReference type="SMART" id="SM00545">
    <property type="entry name" value="JmjN"/>
    <property type="match status" value="1"/>
</dbReference>